<name>N1Q4T0_DOTSN</name>
<proteinExistence type="predicted"/>
<evidence type="ECO:0000313" key="2">
    <source>
        <dbReference type="Proteomes" id="UP000016933"/>
    </source>
</evidence>
<dbReference type="EMBL" id="KB446535">
    <property type="protein sequence ID" value="EME49870.1"/>
    <property type="molecule type" value="Genomic_DNA"/>
</dbReference>
<evidence type="ECO:0008006" key="3">
    <source>
        <dbReference type="Google" id="ProtNLM"/>
    </source>
</evidence>
<reference evidence="2" key="1">
    <citation type="journal article" date="2012" name="PLoS Genet.">
        <title>The genomes of the fungal plant pathogens Cladosporium fulvum and Dothistroma septosporum reveal adaptation to different hosts and lifestyles but also signatures of common ancestry.</title>
        <authorList>
            <person name="de Wit P.J.G.M."/>
            <person name="van der Burgt A."/>
            <person name="Oekmen B."/>
            <person name="Stergiopoulos I."/>
            <person name="Abd-Elsalam K.A."/>
            <person name="Aerts A.L."/>
            <person name="Bahkali A.H."/>
            <person name="Beenen H.G."/>
            <person name="Chettri P."/>
            <person name="Cox M.P."/>
            <person name="Datema E."/>
            <person name="de Vries R.P."/>
            <person name="Dhillon B."/>
            <person name="Ganley A.R."/>
            <person name="Griffiths S.A."/>
            <person name="Guo Y."/>
            <person name="Hamelin R.C."/>
            <person name="Henrissat B."/>
            <person name="Kabir M.S."/>
            <person name="Jashni M.K."/>
            <person name="Kema G."/>
            <person name="Klaubauf S."/>
            <person name="Lapidus A."/>
            <person name="Levasseur A."/>
            <person name="Lindquist E."/>
            <person name="Mehrabi R."/>
            <person name="Ohm R.A."/>
            <person name="Owen T.J."/>
            <person name="Salamov A."/>
            <person name="Schwelm A."/>
            <person name="Schijlen E."/>
            <person name="Sun H."/>
            <person name="van den Burg H.A."/>
            <person name="van Ham R.C.H.J."/>
            <person name="Zhang S."/>
            <person name="Goodwin S.B."/>
            <person name="Grigoriev I.V."/>
            <person name="Collemare J."/>
            <person name="Bradshaw R.E."/>
        </authorList>
    </citation>
    <scope>NUCLEOTIDE SEQUENCE [LARGE SCALE GENOMIC DNA]</scope>
    <source>
        <strain evidence="2">NZE10 / CBS 128990</strain>
    </source>
</reference>
<dbReference type="Proteomes" id="UP000016933">
    <property type="component" value="Unassembled WGS sequence"/>
</dbReference>
<organism evidence="1 2">
    <name type="scientific">Dothistroma septosporum (strain NZE10 / CBS 128990)</name>
    <name type="common">Red band needle blight fungus</name>
    <name type="synonym">Mycosphaerella pini</name>
    <dbReference type="NCBI Taxonomy" id="675120"/>
    <lineage>
        <taxon>Eukaryota</taxon>
        <taxon>Fungi</taxon>
        <taxon>Dikarya</taxon>
        <taxon>Ascomycota</taxon>
        <taxon>Pezizomycotina</taxon>
        <taxon>Dothideomycetes</taxon>
        <taxon>Dothideomycetidae</taxon>
        <taxon>Mycosphaerellales</taxon>
        <taxon>Mycosphaerellaceae</taxon>
        <taxon>Dothistroma</taxon>
    </lineage>
</organism>
<keyword evidence="2" id="KW-1185">Reference proteome</keyword>
<dbReference type="OMA" id="AFRENNQ"/>
<dbReference type="AlphaFoldDB" id="N1Q4T0"/>
<evidence type="ECO:0000313" key="1">
    <source>
        <dbReference type="EMBL" id="EME49870.1"/>
    </source>
</evidence>
<reference evidence="1 2" key="2">
    <citation type="journal article" date="2012" name="PLoS Pathog.">
        <title>Diverse lifestyles and strategies of plant pathogenesis encoded in the genomes of eighteen Dothideomycetes fungi.</title>
        <authorList>
            <person name="Ohm R.A."/>
            <person name="Feau N."/>
            <person name="Henrissat B."/>
            <person name="Schoch C.L."/>
            <person name="Horwitz B.A."/>
            <person name="Barry K.W."/>
            <person name="Condon B.J."/>
            <person name="Copeland A.C."/>
            <person name="Dhillon B."/>
            <person name="Glaser F."/>
            <person name="Hesse C.N."/>
            <person name="Kosti I."/>
            <person name="LaButti K."/>
            <person name="Lindquist E.A."/>
            <person name="Lucas S."/>
            <person name="Salamov A.A."/>
            <person name="Bradshaw R.E."/>
            <person name="Ciuffetti L."/>
            <person name="Hamelin R.C."/>
            <person name="Kema G.H.J."/>
            <person name="Lawrence C."/>
            <person name="Scott J.A."/>
            <person name="Spatafora J.W."/>
            <person name="Turgeon B.G."/>
            <person name="de Wit P.J.G.M."/>
            <person name="Zhong S."/>
            <person name="Goodwin S.B."/>
            <person name="Grigoriev I.V."/>
        </authorList>
    </citation>
    <scope>NUCLEOTIDE SEQUENCE [LARGE SCALE GENOMIC DNA]</scope>
    <source>
        <strain evidence="2">NZE10 / CBS 128990</strain>
    </source>
</reference>
<dbReference type="HOGENOM" id="CLU_606937_0_0_1"/>
<accession>N1Q4T0</accession>
<protein>
    <recommendedName>
        <fullName evidence="3">F-box domain-containing protein</fullName>
    </recommendedName>
</protein>
<dbReference type="eggNOG" id="ENOG502RMAM">
    <property type="taxonomic scope" value="Eukaryota"/>
</dbReference>
<sequence>MSLLKLPNELLDHISSYLDWDCTKQLYPVKDDLISASVTCRRLRAALIPSIFKEVNLRLRWVGGELAEPSLYKLRVQSPRLMKHIRCVTVSTEREECAHCAQKDHCRPFVPPHDQQDWLLTKDEEQSHLGMEHRARVDTLARSLTADVKLLDGRVDISAERIISAARATKLGCPKLDCLTIVMLCIPPNTQSIILNCALVGRPHQGTDGFCMKLLATCMDVLAEKLQEVTLVSMTYYNRSRRQIANNASAMQADEHLPASLLSRSNIQRLILAFRENNQFSASSPALSHQAYKRWQTAPIRELDLRYMRADMNEVLKLTEDFPALETIRIRDCVLFLTRHSPNRQELERHIWLQLAIELRRQIPNGRIELSNLCRPWSHDQLTESAVRWIVQEAIPKGAIIDADREQRLTDDFLSFSFLWTAEEEERGAQALGANELWASLSDEAMTRRWR</sequence>
<gene>
    <name evidence="1" type="ORF">DOTSEDRAFT_68613</name>
</gene>